<dbReference type="RefSeq" id="WP_111437887.1">
    <property type="nucleotide sequence ID" value="NZ_QKZI01000001.1"/>
</dbReference>
<keyword evidence="2" id="KW-1185">Reference proteome</keyword>
<dbReference type="OrthoDB" id="2454833at2"/>
<evidence type="ECO:0000313" key="1">
    <source>
        <dbReference type="EMBL" id="PZX07202.1"/>
    </source>
</evidence>
<reference evidence="1 2" key="1">
    <citation type="submission" date="2018-06" db="EMBL/GenBank/DDBJ databases">
        <title>Genomic Encyclopedia of Type Strains, Phase IV (KMG-IV): sequencing the most valuable type-strain genomes for metagenomic binning, comparative biology and taxonomic classification.</title>
        <authorList>
            <person name="Goeker M."/>
        </authorList>
    </citation>
    <scope>NUCLEOTIDE SEQUENCE [LARGE SCALE GENOMIC DNA]</scope>
    <source>
        <strain evidence="1 2">DSM 5</strain>
    </source>
</reference>
<organism evidence="1 2">
    <name type="scientific">Psychrobacillus insolitus</name>
    <dbReference type="NCBI Taxonomy" id="1461"/>
    <lineage>
        <taxon>Bacteria</taxon>
        <taxon>Bacillati</taxon>
        <taxon>Bacillota</taxon>
        <taxon>Bacilli</taxon>
        <taxon>Bacillales</taxon>
        <taxon>Bacillaceae</taxon>
        <taxon>Psychrobacillus</taxon>
    </lineage>
</organism>
<evidence type="ECO:0000313" key="2">
    <source>
        <dbReference type="Proteomes" id="UP000248646"/>
    </source>
</evidence>
<name>A0A2W7MIS6_9BACI</name>
<comment type="caution">
    <text evidence="1">The sequence shown here is derived from an EMBL/GenBank/DDBJ whole genome shotgun (WGS) entry which is preliminary data.</text>
</comment>
<accession>A0A2W7MIS6</accession>
<dbReference type="Proteomes" id="UP000248646">
    <property type="component" value="Unassembled WGS sequence"/>
</dbReference>
<proteinExistence type="predicted"/>
<sequence>MDISKFIYQLQTSSIKEFKNILLGFDIKLSDKELKGVYPLLQEISLSWLLIGVPLPIQHKLVDILGEDRAIDLFNQLKEKVPSSFKEK</sequence>
<gene>
    <name evidence="1" type="ORF">C7437_101312</name>
</gene>
<protein>
    <submittedName>
        <fullName evidence="1">Uncharacterized protein</fullName>
    </submittedName>
</protein>
<dbReference type="AlphaFoldDB" id="A0A2W7MIS6"/>
<dbReference type="EMBL" id="QKZI01000001">
    <property type="protein sequence ID" value="PZX07202.1"/>
    <property type="molecule type" value="Genomic_DNA"/>
</dbReference>